<reference evidence="2 3" key="1">
    <citation type="submission" date="2017-08" db="EMBL/GenBank/DDBJ databases">
        <title>Infants hospitalized years apart are colonized by the same room-sourced microbial strains.</title>
        <authorList>
            <person name="Brooks B."/>
            <person name="Olm M.R."/>
            <person name="Firek B.A."/>
            <person name="Baker R."/>
            <person name="Thomas B.C."/>
            <person name="Morowitz M.J."/>
            <person name="Banfield J.F."/>
        </authorList>
    </citation>
    <scope>NUCLEOTIDE SEQUENCE [LARGE SCALE GENOMIC DNA]</scope>
    <source>
        <strain evidence="2">S2_003_000_R2_11</strain>
    </source>
</reference>
<evidence type="ECO:0000313" key="3">
    <source>
        <dbReference type="Proteomes" id="UP000248975"/>
    </source>
</evidence>
<evidence type="ECO:0000256" key="1">
    <source>
        <dbReference type="SAM" id="Phobius"/>
    </source>
</evidence>
<gene>
    <name evidence="2" type="ORF">DI533_16290</name>
</gene>
<feature type="transmembrane region" description="Helical" evidence="1">
    <location>
        <begin position="316"/>
        <end position="337"/>
    </location>
</feature>
<feature type="transmembrane region" description="Helical" evidence="1">
    <location>
        <begin position="343"/>
        <end position="364"/>
    </location>
</feature>
<dbReference type="Proteomes" id="UP000248975">
    <property type="component" value="Unassembled WGS sequence"/>
</dbReference>
<feature type="transmembrane region" description="Helical" evidence="1">
    <location>
        <begin position="287"/>
        <end position="304"/>
    </location>
</feature>
<keyword evidence="1" id="KW-0812">Transmembrane</keyword>
<keyword evidence="1" id="KW-1133">Transmembrane helix</keyword>
<comment type="caution">
    <text evidence="2">The sequence shown here is derived from an EMBL/GenBank/DDBJ whole genome shotgun (WGS) entry which is preliminary data.</text>
</comment>
<dbReference type="AlphaFoldDB" id="A0A2W5S2D9"/>
<sequence>MAEKRVSVRLAVVGGRQVRAELEGIGEAGTRGFGRLSREMEAANTRLAAFARRAGIAMAAAASAATAGLGIIVRNAAQSADQIRQFAQVANATPESFQRWAAGARTVGVEQEKLADILKDVNDRVGDFLQTGGGPMKDFFEQIAPRVGVTAEEFARLSGPEALQLYVTSLEKAGLSQQEMTFYLEAMASDATRLLPLLRDGGAEMTRFGDQARSVGAILDGEALSSLRQTQIALGSLGMVFDGIRNQIAVAVAPAVTWLAEAFVALASEGGALRTALDALGENLGRMASYAAAFVGVMAGRWVAGLAAAALSVRGLATALVVLRGALIRTGIGALIIGAGELIFQFGRLVQGTGSVGAALGLLGDVAREVWDRMKLGMVALGLSILAGWAEISAGIIAALQTGLEAVVGFGNATLNTFQGAMEAVKVLWSALPATIGEFAYGAANALIGGVEAMLNGVAARIDGFLEGINAGLDVLGIEKRVPLIGTIELGGIENPFAGAAANAGAEARTAFEAAFNSDPFAPPDLGLTTAAEAARGEAARLRNMMGEVAAAATAPLQSVAALRDAVSTSGTEAAAGLEDARMAATGLGTALQGAGEAAEAAGSSGRGAGNALREGADAAKNAWEATADAVRKAQEKSREIAQGLAQDITGPIKEALTSGEFTWETFAGAISRIAQNLATRLIDLAFKPIENALINAFSGGGGFFGSLFGFAKGGVFAGGAELTAFARGGVVNRPTVFPFAKGVGLMGEAGPEAILPLRRGKGGRLGVEMNGDGAAAASSMSTRIINVLDPSVVGDYLATPSGERAILNVIRRNRGAINA</sequence>
<feature type="transmembrane region" description="Helical" evidence="1">
    <location>
        <begin position="376"/>
        <end position="400"/>
    </location>
</feature>
<dbReference type="EMBL" id="QFQS01000003">
    <property type="protein sequence ID" value="PZQ97098.1"/>
    <property type="molecule type" value="Genomic_DNA"/>
</dbReference>
<name>A0A2W5S2D9_CERSP</name>
<organism evidence="2 3">
    <name type="scientific">Cereibacter sphaeroides</name>
    <name type="common">Rhodobacter sphaeroides</name>
    <dbReference type="NCBI Taxonomy" id="1063"/>
    <lineage>
        <taxon>Bacteria</taxon>
        <taxon>Pseudomonadati</taxon>
        <taxon>Pseudomonadota</taxon>
        <taxon>Alphaproteobacteria</taxon>
        <taxon>Rhodobacterales</taxon>
        <taxon>Paracoccaceae</taxon>
        <taxon>Cereibacter</taxon>
    </lineage>
</organism>
<evidence type="ECO:0000313" key="2">
    <source>
        <dbReference type="EMBL" id="PZQ97098.1"/>
    </source>
</evidence>
<feature type="transmembrane region" description="Helical" evidence="1">
    <location>
        <begin position="248"/>
        <end position="267"/>
    </location>
</feature>
<keyword evidence="1" id="KW-0472">Membrane</keyword>
<accession>A0A2W5S2D9</accession>
<proteinExistence type="predicted"/>
<protein>
    <submittedName>
        <fullName evidence="2">Phage tail tape-measure protein</fullName>
    </submittedName>
</protein>